<feature type="compositionally biased region" description="Low complexity" evidence="1">
    <location>
        <begin position="405"/>
        <end position="414"/>
    </location>
</feature>
<feature type="compositionally biased region" description="Low complexity" evidence="1">
    <location>
        <begin position="422"/>
        <end position="439"/>
    </location>
</feature>
<keyword evidence="2" id="KW-0472">Membrane</keyword>
<keyword evidence="2" id="KW-1133">Transmembrane helix</keyword>
<evidence type="ECO:0000313" key="4">
    <source>
        <dbReference type="Proteomes" id="UP001610563"/>
    </source>
</evidence>
<evidence type="ECO:0000256" key="2">
    <source>
        <dbReference type="SAM" id="Phobius"/>
    </source>
</evidence>
<feature type="region of interest" description="Disordered" evidence="1">
    <location>
        <begin position="1"/>
        <end position="66"/>
    </location>
</feature>
<feature type="transmembrane region" description="Helical" evidence="2">
    <location>
        <begin position="176"/>
        <end position="199"/>
    </location>
</feature>
<gene>
    <name evidence="3" type="ORF">BJX66DRAFT_340195</name>
</gene>
<protein>
    <recommendedName>
        <fullName evidence="5">Integral membrane protein</fullName>
    </recommendedName>
</protein>
<accession>A0ABR4FZ23</accession>
<feature type="transmembrane region" description="Helical" evidence="2">
    <location>
        <begin position="375"/>
        <end position="395"/>
    </location>
</feature>
<feature type="region of interest" description="Disordered" evidence="1">
    <location>
        <begin position="405"/>
        <end position="456"/>
    </location>
</feature>
<feature type="compositionally biased region" description="Acidic residues" evidence="1">
    <location>
        <begin position="1"/>
        <end position="37"/>
    </location>
</feature>
<organism evidence="3 4">
    <name type="scientific">Aspergillus keveii</name>
    <dbReference type="NCBI Taxonomy" id="714993"/>
    <lineage>
        <taxon>Eukaryota</taxon>
        <taxon>Fungi</taxon>
        <taxon>Dikarya</taxon>
        <taxon>Ascomycota</taxon>
        <taxon>Pezizomycotina</taxon>
        <taxon>Eurotiomycetes</taxon>
        <taxon>Eurotiomycetidae</taxon>
        <taxon>Eurotiales</taxon>
        <taxon>Aspergillaceae</taxon>
        <taxon>Aspergillus</taxon>
        <taxon>Aspergillus subgen. Nidulantes</taxon>
    </lineage>
</organism>
<evidence type="ECO:0000313" key="3">
    <source>
        <dbReference type="EMBL" id="KAL2788522.1"/>
    </source>
</evidence>
<evidence type="ECO:0008006" key="5">
    <source>
        <dbReference type="Google" id="ProtNLM"/>
    </source>
</evidence>
<keyword evidence="2" id="KW-0812">Transmembrane</keyword>
<evidence type="ECO:0000256" key="1">
    <source>
        <dbReference type="SAM" id="MobiDB-lite"/>
    </source>
</evidence>
<feature type="transmembrane region" description="Helical" evidence="2">
    <location>
        <begin position="219"/>
        <end position="238"/>
    </location>
</feature>
<keyword evidence="4" id="KW-1185">Reference proteome</keyword>
<feature type="compositionally biased region" description="Pro residues" evidence="1">
    <location>
        <begin position="447"/>
        <end position="456"/>
    </location>
</feature>
<feature type="transmembrane region" description="Helical" evidence="2">
    <location>
        <begin position="250"/>
        <end position="273"/>
    </location>
</feature>
<dbReference type="EMBL" id="JBFTWV010000078">
    <property type="protein sequence ID" value="KAL2788522.1"/>
    <property type="molecule type" value="Genomic_DNA"/>
</dbReference>
<reference evidence="3 4" key="1">
    <citation type="submission" date="2024-07" db="EMBL/GenBank/DDBJ databases">
        <title>Section-level genome sequencing and comparative genomics of Aspergillus sections Usti and Cavernicolus.</title>
        <authorList>
            <consortium name="Lawrence Berkeley National Laboratory"/>
            <person name="Nybo J.L."/>
            <person name="Vesth T.C."/>
            <person name="Theobald S."/>
            <person name="Frisvad J.C."/>
            <person name="Larsen T.O."/>
            <person name="Kjaerboelling I."/>
            <person name="Rothschild-Mancinelli K."/>
            <person name="Lyhne E.K."/>
            <person name="Kogle M.E."/>
            <person name="Barry K."/>
            <person name="Clum A."/>
            <person name="Na H."/>
            <person name="Ledsgaard L."/>
            <person name="Lin J."/>
            <person name="Lipzen A."/>
            <person name="Kuo A."/>
            <person name="Riley R."/>
            <person name="Mondo S."/>
            <person name="Labutti K."/>
            <person name="Haridas S."/>
            <person name="Pangalinan J."/>
            <person name="Salamov A.A."/>
            <person name="Simmons B.A."/>
            <person name="Magnuson J.K."/>
            <person name="Chen J."/>
            <person name="Drula E."/>
            <person name="Henrissat B."/>
            <person name="Wiebenga A."/>
            <person name="Lubbers R.J."/>
            <person name="Gomes A.C."/>
            <person name="Makela M.R."/>
            <person name="Stajich J."/>
            <person name="Grigoriev I.V."/>
            <person name="Mortensen U.H."/>
            <person name="De Vries R.P."/>
            <person name="Baker S.E."/>
            <person name="Andersen M.R."/>
        </authorList>
    </citation>
    <scope>NUCLEOTIDE SEQUENCE [LARGE SCALE GENOMIC DNA]</scope>
    <source>
        <strain evidence="3 4">CBS 209.92</strain>
    </source>
</reference>
<feature type="transmembrane region" description="Helical" evidence="2">
    <location>
        <begin position="300"/>
        <end position="322"/>
    </location>
</feature>
<feature type="transmembrane region" description="Helical" evidence="2">
    <location>
        <begin position="142"/>
        <end position="164"/>
    </location>
</feature>
<dbReference type="Proteomes" id="UP001610563">
    <property type="component" value="Unassembled WGS sequence"/>
</dbReference>
<proteinExistence type="predicted"/>
<comment type="caution">
    <text evidence="3">The sequence shown here is derived from an EMBL/GenBank/DDBJ whole genome shotgun (WGS) entry which is preliminary data.</text>
</comment>
<feature type="transmembrane region" description="Helical" evidence="2">
    <location>
        <begin position="334"/>
        <end position="355"/>
    </location>
</feature>
<name>A0ABR4FZ23_9EURO</name>
<sequence length="456" mass="49658">MSDYLDDLLDDYGIDSSDLDDYGLDSSDLDYLDDYIDDYYPTGTDSSPSLPTSGSSSDDYYGYDDDDFDYDDLLNGSDSNDDSSSGSYDFGGSSDFGDSDSPMSGDLPPGYGAFGSDYTFSSTSDSCVTNAAFQTTGPRVDLAFDVIFLVLFLLIGGLAVFRLLRSKSKGAAVGKWVLFPVSLFFAILYILIDFITLILNQCIMMRGDKYQLAQIAVTWFDSLSVFLLIVLILLPICLKLQQGGGKIASLTLIVHSVWLGLTGIFLLVSLATFTRIQDAIYRSGDSIDSDLPEASRDVTMTYYVFLFLAALLGGANLFFALFSRANIRKGSLLIAIPTLIISTLGLTLVLMGGYADQSYGNRTRSASSFEKSQDAQVFLKRFFYVIAFISALMIAGSHQVVDDSTTTTTQQQPVVAPPPQPQMVQQQPQQQQYYSPSPVEGTVHAPVPVPAPYGHA</sequence>
<feature type="compositionally biased region" description="Low complexity" evidence="1">
    <location>
        <begin position="38"/>
        <end position="60"/>
    </location>
</feature>